<dbReference type="InParanoid" id="A0A4Q1BMZ8"/>
<keyword evidence="4" id="KW-1185">Reference proteome</keyword>
<dbReference type="VEuPathDB" id="FungiDB:TREMEDRAFT_70756"/>
<dbReference type="STRING" id="5217.A0A4Q1BMZ8"/>
<dbReference type="InterPro" id="IPR006861">
    <property type="entry name" value="HABP4_PAIRBP1-bd"/>
</dbReference>
<organism evidence="3 4">
    <name type="scientific">Tremella mesenterica</name>
    <name type="common">Jelly fungus</name>
    <dbReference type="NCBI Taxonomy" id="5217"/>
    <lineage>
        <taxon>Eukaryota</taxon>
        <taxon>Fungi</taxon>
        <taxon>Dikarya</taxon>
        <taxon>Basidiomycota</taxon>
        <taxon>Agaricomycotina</taxon>
        <taxon>Tremellomycetes</taxon>
        <taxon>Tremellales</taxon>
        <taxon>Tremellaceae</taxon>
        <taxon>Tremella</taxon>
    </lineage>
</organism>
<dbReference type="EMBL" id="SDIL01000034">
    <property type="protein sequence ID" value="RXK39224.1"/>
    <property type="molecule type" value="Genomic_DNA"/>
</dbReference>
<feature type="compositionally biased region" description="Basic and acidic residues" evidence="1">
    <location>
        <begin position="280"/>
        <end position="303"/>
    </location>
</feature>
<dbReference type="AlphaFoldDB" id="A0A4Q1BMZ8"/>
<evidence type="ECO:0000256" key="1">
    <source>
        <dbReference type="SAM" id="MobiDB-lite"/>
    </source>
</evidence>
<feature type="domain" description="Hyaluronan/mRNA-binding protein" evidence="2">
    <location>
        <begin position="149"/>
        <end position="263"/>
    </location>
</feature>
<feature type="region of interest" description="Disordered" evidence="1">
    <location>
        <begin position="1"/>
        <end position="237"/>
    </location>
</feature>
<name>A0A4Q1BMZ8_TREME</name>
<sequence length="378" mass="39419">MSVISRNPFAFLEDEGDDSPAPAPAPKPVAKKPAEPAPAPRNVPGAVSRGGRGRGTYPARGSPRNGARDSQPRNTAPTADEGVTEGFETPAGFEGERVATHRRPYQGLDAHTKGPRGNRSSRGVTSGGHTARLDNVGSRRPRVVQDAAGRRQYERRSGTVGDSQKKVDQGWGAATGTAELTDEVQGEKDAQVEENAPQTPAEEDDGGWGAPATTPAVREADAEAAEPAEPEEPEEVVKSYDQFLAERAAQAFDFGKKEARQVGTQSLEGKAFVREALDEFFNGKEKSGSKPSKSKKEKEKVFIEVDGQFASPASFNGGGGGRGRGGDRGRGGRGGRGGGRGGERGGRGRGGSGFSSRGGRQGNIDANDTSAFPALGGP</sequence>
<proteinExistence type="predicted"/>
<dbReference type="GO" id="GO:0005737">
    <property type="term" value="C:cytoplasm"/>
    <property type="evidence" value="ECO:0007669"/>
    <property type="project" value="TreeGrafter"/>
</dbReference>
<dbReference type="PANTHER" id="PTHR12299">
    <property type="entry name" value="HYALURONIC ACID-BINDING PROTEIN 4"/>
    <property type="match status" value="1"/>
</dbReference>
<evidence type="ECO:0000313" key="4">
    <source>
        <dbReference type="Proteomes" id="UP000289152"/>
    </source>
</evidence>
<feature type="compositionally biased region" description="Basic and acidic residues" evidence="1">
    <location>
        <begin position="148"/>
        <end position="168"/>
    </location>
</feature>
<evidence type="ECO:0000259" key="2">
    <source>
        <dbReference type="SMART" id="SM01233"/>
    </source>
</evidence>
<dbReference type="Proteomes" id="UP000289152">
    <property type="component" value="Unassembled WGS sequence"/>
</dbReference>
<dbReference type="InterPro" id="IPR039764">
    <property type="entry name" value="HABP4/SERBP1-like"/>
</dbReference>
<dbReference type="OrthoDB" id="5390558at2759"/>
<dbReference type="GO" id="GO:0005634">
    <property type="term" value="C:nucleus"/>
    <property type="evidence" value="ECO:0007669"/>
    <property type="project" value="TreeGrafter"/>
</dbReference>
<protein>
    <recommendedName>
        <fullName evidence="2">Hyaluronan/mRNA-binding protein domain-containing protein</fullName>
    </recommendedName>
</protein>
<accession>A0A4Q1BMZ8</accession>
<feature type="compositionally biased region" description="Polar residues" evidence="1">
    <location>
        <begin position="118"/>
        <end position="128"/>
    </location>
</feature>
<comment type="caution">
    <text evidence="3">The sequence shown here is derived from an EMBL/GenBank/DDBJ whole genome shotgun (WGS) entry which is preliminary data.</text>
</comment>
<reference evidence="3 4" key="1">
    <citation type="submission" date="2016-06" db="EMBL/GenBank/DDBJ databases">
        <title>Evolution of pathogenesis and genome organization in the Tremellales.</title>
        <authorList>
            <person name="Cuomo C."/>
            <person name="Litvintseva A."/>
            <person name="Heitman J."/>
            <person name="Chen Y."/>
            <person name="Sun S."/>
            <person name="Springer D."/>
            <person name="Dromer F."/>
            <person name="Young S."/>
            <person name="Zeng Q."/>
            <person name="Chapman S."/>
            <person name="Gujja S."/>
            <person name="Saif S."/>
            <person name="Birren B."/>
        </authorList>
    </citation>
    <scope>NUCLEOTIDE SEQUENCE [LARGE SCALE GENOMIC DNA]</scope>
    <source>
        <strain evidence="3 4">ATCC 28783</strain>
    </source>
</reference>
<dbReference type="GO" id="GO:0003723">
    <property type="term" value="F:RNA binding"/>
    <property type="evidence" value="ECO:0007669"/>
    <property type="project" value="InterPro"/>
</dbReference>
<dbReference type="Gene3D" id="6.10.140.1040">
    <property type="match status" value="1"/>
</dbReference>
<dbReference type="PANTHER" id="PTHR12299:SF17">
    <property type="entry name" value="AT19571P-RELATED"/>
    <property type="match status" value="1"/>
</dbReference>
<dbReference type="SMART" id="SM01233">
    <property type="entry name" value="HABP4_PAI-RBP1"/>
    <property type="match status" value="1"/>
</dbReference>
<evidence type="ECO:0000313" key="3">
    <source>
        <dbReference type="EMBL" id="RXK39224.1"/>
    </source>
</evidence>
<feature type="region of interest" description="Disordered" evidence="1">
    <location>
        <begin position="280"/>
        <end position="378"/>
    </location>
</feature>
<gene>
    <name evidence="3" type="ORF">M231_03444</name>
</gene>
<feature type="compositionally biased region" description="Acidic residues" evidence="1">
    <location>
        <begin position="222"/>
        <end position="234"/>
    </location>
</feature>